<sequence>MQRSTDCIFPTLFQAWPSCVPGPLNVKLYAQVPGIGSIERVYPGYCHDFQLVPTTTASPITCQNGGTPLAHACGCPQYFGGKFCEVIQCINGGIMKYAPDGTSYCSCQLGYTGLHCEMLTCNETSSSVLGGSTDATHRDLSVVILNRISMASYQSEWRYGFENFTGWYDANQPNYFDNYYITTFIAKANSSGFVYNIINKLPFTTSAAFRSQIRGLGLTVSTVTTGQPVLSAIQRTIVDDSGNVAIKKRSPMFVFVDDEPSDVYLLRDLELLVVQSQVQLFIIVTSQYASTTTCGIAASGTGQVVYSQLAAISGGLFVNFCNSPLNIPITKTLSALGPILYQLETMTQLDAPDCSTGITDSFGIGNQQTYYIITTSENTPNVSLYNLDSKQTTVPTAGLHIGNFYLFSLNELPLGTYSITMVSAGQCHFKVAGSSSISAFYGFATSGFDITTTYAQLGSQLHPVVHLSGLTPAPELTIQIYGQYNAQIGGGAVFYLGSSVYRGNSNCSYELYFPGQWECTAPYQYFYIKFLVSDASKTQRTMTGYCMGLQPQECVNGGAFNPVIAGCQCHAPWTGIFCQTPLCFNSGTLVPQDQSCSCVQGYTGIHCEYVSCPVKNNFVAGEPAQFEYKSVAFVIDMTLNGAGIDQFVADNIGQFLQFTASTEKQYTLVTYDESSVYDIITTSDANLYQNVTENTLRPSDLRQEAHKLNHNQFDTVPDVLSFEGLLQALELVNVQPAIVYVFATGLPYVNFSDSNSAHTYDRVFALLENQQIQVNFIIGGFHADILTGPAAEDMQKVATFTSGRTIYTGNFFGAPGQFANLIAQYLPLTVQENGFLVEHIVADCTTATVAYVPIDSKSDWFSLIIIGSQMTVTLYDADGNLYQQNASEIITNDKEAAMILRIFNSNKPSFVGFWRVSITTKSGGCTLQARVASSIQVNYGFSLSISADTTIPQPFSGSNVSNVVLANLPQSLQQTNFQLSYFEVLSYNFSSGHGDAQAVLRFKPRDTSCAYQYYSEPFSCPSSAFALKITGQDADGMPFQRIAAAYCNQPSCQNNGTLTSDGACLCDSLWTGFECNLPICLNGGTLDVSICNCATGYYGVHCENTVTAPTTPPFTGSTTAPPPYTGSTTAPPVTTHHHNHDPSTHKHNNNIYYNHNHSTDNHNHNHITHNHNHNHNYNTYNHNHITHNHHYNQNYNTDYKFFTHN</sequence>
<dbReference type="AlphaFoldDB" id="A0A914UZ10"/>
<feature type="compositionally biased region" description="Polar residues" evidence="2">
    <location>
        <begin position="1113"/>
        <end position="1132"/>
    </location>
</feature>
<feature type="domain" description="EGF-like" evidence="3">
    <location>
        <begin position="574"/>
        <end position="608"/>
    </location>
</feature>
<dbReference type="SMART" id="SM00604">
    <property type="entry name" value="MD"/>
    <property type="match status" value="1"/>
</dbReference>
<feature type="domain" description="EGF-like" evidence="3">
    <location>
        <begin position="80"/>
        <end position="117"/>
    </location>
</feature>
<feature type="disulfide bond" evidence="1">
    <location>
        <begin position="598"/>
        <end position="607"/>
    </location>
</feature>
<feature type="disulfide bond" evidence="1">
    <location>
        <begin position="107"/>
        <end position="116"/>
    </location>
</feature>
<dbReference type="InterPro" id="IPR053295">
    <property type="entry name" value="Innate_immunity_reg"/>
</dbReference>
<organism evidence="4 5">
    <name type="scientific">Plectus sambesii</name>
    <dbReference type="NCBI Taxonomy" id="2011161"/>
    <lineage>
        <taxon>Eukaryota</taxon>
        <taxon>Metazoa</taxon>
        <taxon>Ecdysozoa</taxon>
        <taxon>Nematoda</taxon>
        <taxon>Chromadorea</taxon>
        <taxon>Plectida</taxon>
        <taxon>Plectina</taxon>
        <taxon>Plectoidea</taxon>
        <taxon>Plectidae</taxon>
        <taxon>Plectus</taxon>
    </lineage>
</organism>
<evidence type="ECO:0000256" key="2">
    <source>
        <dbReference type="SAM" id="MobiDB-lite"/>
    </source>
</evidence>
<reference evidence="5" key="1">
    <citation type="submission" date="2022-11" db="UniProtKB">
        <authorList>
            <consortium name="WormBaseParasite"/>
        </authorList>
    </citation>
    <scope>IDENTIFICATION</scope>
</reference>
<dbReference type="Pfam" id="PF24415">
    <property type="entry name" value="Ig_Irg-7"/>
    <property type="match status" value="1"/>
</dbReference>
<accession>A0A914UZ10</accession>
<dbReference type="InterPro" id="IPR006582">
    <property type="entry name" value="MD_domain"/>
</dbReference>
<protein>
    <submittedName>
        <fullName evidence="5">EGF-like domain-containing protein</fullName>
    </submittedName>
</protein>
<dbReference type="SMART" id="SM00181">
    <property type="entry name" value="EGF"/>
    <property type="match status" value="3"/>
</dbReference>
<dbReference type="Proteomes" id="UP000887566">
    <property type="component" value="Unplaced"/>
</dbReference>
<dbReference type="Gene3D" id="2.10.25.10">
    <property type="entry name" value="Laminin"/>
    <property type="match status" value="2"/>
</dbReference>
<evidence type="ECO:0000259" key="3">
    <source>
        <dbReference type="PROSITE" id="PS50026"/>
    </source>
</evidence>
<name>A0A914UZ10_9BILA</name>
<dbReference type="PROSITE" id="PS01186">
    <property type="entry name" value="EGF_2"/>
    <property type="match status" value="3"/>
</dbReference>
<dbReference type="PROSITE" id="PS50026">
    <property type="entry name" value="EGF_3"/>
    <property type="match status" value="3"/>
</dbReference>
<dbReference type="PANTHER" id="PTHR47324:SF3">
    <property type="entry name" value="EGF-LIKE DOMAIN-CONTAINING PROTEIN"/>
    <property type="match status" value="1"/>
</dbReference>
<evidence type="ECO:0000313" key="4">
    <source>
        <dbReference type="Proteomes" id="UP000887566"/>
    </source>
</evidence>
<feature type="disulfide bond" evidence="1">
    <location>
        <begin position="1093"/>
        <end position="1102"/>
    </location>
</feature>
<feature type="region of interest" description="Disordered" evidence="2">
    <location>
        <begin position="1113"/>
        <end position="1168"/>
    </location>
</feature>
<evidence type="ECO:0000256" key="1">
    <source>
        <dbReference type="PROSITE-ProRule" id="PRU00076"/>
    </source>
</evidence>
<dbReference type="PROSITE" id="PS00022">
    <property type="entry name" value="EGF_1"/>
    <property type="match status" value="3"/>
</dbReference>
<keyword evidence="4" id="KW-1185">Reference proteome</keyword>
<dbReference type="WBParaSite" id="PSAMB.scaffold137size73696.g2328.t1">
    <property type="protein sequence ID" value="PSAMB.scaffold137size73696.g2328.t1"/>
    <property type="gene ID" value="PSAMB.scaffold137size73696.g2328"/>
</dbReference>
<keyword evidence="1" id="KW-0245">EGF-like domain</keyword>
<dbReference type="InterPro" id="IPR057085">
    <property type="entry name" value="Ig_Irg-7"/>
</dbReference>
<dbReference type="PANTHER" id="PTHR47324">
    <property type="entry name" value="PROTEIN IRG-7-RELATED"/>
    <property type="match status" value="1"/>
</dbReference>
<feature type="domain" description="EGF-like" evidence="3">
    <location>
        <begin position="1071"/>
        <end position="1103"/>
    </location>
</feature>
<evidence type="ECO:0000313" key="5">
    <source>
        <dbReference type="WBParaSite" id="PSAMB.scaffold137size73696.g2328.t1"/>
    </source>
</evidence>
<proteinExistence type="predicted"/>
<comment type="caution">
    <text evidence="1">Lacks conserved residue(s) required for the propagation of feature annotation.</text>
</comment>
<keyword evidence="1" id="KW-1015">Disulfide bond</keyword>
<dbReference type="InterPro" id="IPR000742">
    <property type="entry name" value="EGF"/>
</dbReference>